<feature type="non-terminal residue" evidence="3">
    <location>
        <position position="1"/>
    </location>
</feature>
<protein>
    <recommendedName>
        <fullName evidence="5">ANK_REP_REGION domain-containing protein</fullName>
    </recommendedName>
</protein>
<dbReference type="SUPFAM" id="SSF48403">
    <property type="entry name" value="Ankyrin repeat"/>
    <property type="match status" value="1"/>
</dbReference>
<proteinExistence type="predicted"/>
<dbReference type="PROSITE" id="PS50088">
    <property type="entry name" value="ANK_REPEAT"/>
    <property type="match status" value="1"/>
</dbReference>
<keyword evidence="1" id="KW-0040">ANK repeat</keyword>
<feature type="compositionally biased region" description="Low complexity" evidence="2">
    <location>
        <begin position="16"/>
        <end position="42"/>
    </location>
</feature>
<dbReference type="InterPro" id="IPR002110">
    <property type="entry name" value="Ankyrin_rpt"/>
</dbReference>
<feature type="region of interest" description="Disordered" evidence="2">
    <location>
        <begin position="1"/>
        <end position="160"/>
    </location>
</feature>
<evidence type="ECO:0000313" key="4">
    <source>
        <dbReference type="Proteomes" id="UP001189429"/>
    </source>
</evidence>
<sequence>GSRADSPAAPPPPPAAFALSPPLPLLSSTPPVSPPRSASTAAQPALSRGLMWSTCCSVTKSRPSGQFDQGTPRREADQDQQGLKEQGEHDNARQEDEQELQRLEQERREQEAQENEERELERRREDERAKERQEAEEAEQERQKLAEEAHRANKEKEERTAKVVEWMKTHGFSEDISEINMHKTFGGCCSATSMAPLHLAAQKGDHEMVELMVKTGARVDELDGKRRTAEQVAQRCNKKGSHDATLQSLKDTRPSGRVLGRGCGGAGSNPAAFEDEQMAYTPCGGVPRGFFGSALGPLPGARTFPGAAPEAPPRWPQRRSEKSARSSNSCCFIACSPKHADRDRGSAPCQM</sequence>
<feature type="compositionally biased region" description="Basic and acidic residues" evidence="2">
    <location>
        <begin position="85"/>
        <end position="111"/>
    </location>
</feature>
<keyword evidence="4" id="KW-1185">Reference proteome</keyword>
<evidence type="ECO:0000313" key="3">
    <source>
        <dbReference type="EMBL" id="CAK0878049.1"/>
    </source>
</evidence>
<organism evidence="3 4">
    <name type="scientific">Prorocentrum cordatum</name>
    <dbReference type="NCBI Taxonomy" id="2364126"/>
    <lineage>
        <taxon>Eukaryota</taxon>
        <taxon>Sar</taxon>
        <taxon>Alveolata</taxon>
        <taxon>Dinophyceae</taxon>
        <taxon>Prorocentrales</taxon>
        <taxon>Prorocentraceae</taxon>
        <taxon>Prorocentrum</taxon>
    </lineage>
</organism>
<dbReference type="EMBL" id="CAUYUJ010017804">
    <property type="protein sequence ID" value="CAK0878049.1"/>
    <property type="molecule type" value="Genomic_DNA"/>
</dbReference>
<comment type="caution">
    <text evidence="3">The sequence shown here is derived from an EMBL/GenBank/DDBJ whole genome shotgun (WGS) entry which is preliminary data.</text>
</comment>
<dbReference type="PROSITE" id="PS50297">
    <property type="entry name" value="ANK_REP_REGION"/>
    <property type="match status" value="1"/>
</dbReference>
<dbReference type="InterPro" id="IPR036770">
    <property type="entry name" value="Ankyrin_rpt-contain_sf"/>
</dbReference>
<feature type="compositionally biased region" description="Polar residues" evidence="2">
    <location>
        <begin position="54"/>
        <end position="69"/>
    </location>
</feature>
<reference evidence="3" key="1">
    <citation type="submission" date="2023-10" db="EMBL/GenBank/DDBJ databases">
        <authorList>
            <person name="Chen Y."/>
            <person name="Shah S."/>
            <person name="Dougan E. K."/>
            <person name="Thang M."/>
            <person name="Chan C."/>
        </authorList>
    </citation>
    <scope>NUCLEOTIDE SEQUENCE [LARGE SCALE GENOMIC DNA]</scope>
</reference>
<dbReference type="Gene3D" id="1.25.40.20">
    <property type="entry name" value="Ankyrin repeat-containing domain"/>
    <property type="match status" value="1"/>
</dbReference>
<dbReference type="Pfam" id="PF00023">
    <property type="entry name" value="Ank"/>
    <property type="match status" value="1"/>
</dbReference>
<dbReference type="Proteomes" id="UP001189429">
    <property type="component" value="Unassembled WGS sequence"/>
</dbReference>
<accession>A0ABN9VWQ2</accession>
<gene>
    <name evidence="3" type="ORF">PCOR1329_LOCUS61930</name>
</gene>
<feature type="region of interest" description="Disordered" evidence="2">
    <location>
        <begin position="302"/>
        <end position="328"/>
    </location>
</feature>
<dbReference type="SMART" id="SM00248">
    <property type="entry name" value="ANK"/>
    <property type="match status" value="1"/>
</dbReference>
<evidence type="ECO:0000256" key="1">
    <source>
        <dbReference type="PROSITE-ProRule" id="PRU00023"/>
    </source>
</evidence>
<feature type="compositionally biased region" description="Basic and acidic residues" evidence="2">
    <location>
        <begin position="119"/>
        <end position="160"/>
    </location>
</feature>
<evidence type="ECO:0000256" key="2">
    <source>
        <dbReference type="SAM" id="MobiDB-lite"/>
    </source>
</evidence>
<feature type="repeat" description="ANK" evidence="1">
    <location>
        <begin position="192"/>
        <end position="224"/>
    </location>
</feature>
<feature type="region of interest" description="Disordered" evidence="2">
    <location>
        <begin position="234"/>
        <end position="258"/>
    </location>
</feature>
<name>A0ABN9VWQ2_9DINO</name>
<evidence type="ECO:0008006" key="5">
    <source>
        <dbReference type="Google" id="ProtNLM"/>
    </source>
</evidence>